<reference evidence="2 3" key="1">
    <citation type="submission" date="2024-07" db="EMBL/GenBank/DDBJ databases">
        <title>Chromosome-level genome assembly of the water stick insect Ranatra chinensis (Heteroptera: Nepidae).</title>
        <authorList>
            <person name="Liu X."/>
        </authorList>
    </citation>
    <scope>NUCLEOTIDE SEQUENCE [LARGE SCALE GENOMIC DNA]</scope>
    <source>
        <strain evidence="2">Cailab_2021Rc</strain>
        <tissue evidence="2">Muscle</tissue>
    </source>
</reference>
<evidence type="ECO:0000313" key="3">
    <source>
        <dbReference type="Proteomes" id="UP001558652"/>
    </source>
</evidence>
<organism evidence="2 3">
    <name type="scientific">Ranatra chinensis</name>
    <dbReference type="NCBI Taxonomy" id="642074"/>
    <lineage>
        <taxon>Eukaryota</taxon>
        <taxon>Metazoa</taxon>
        <taxon>Ecdysozoa</taxon>
        <taxon>Arthropoda</taxon>
        <taxon>Hexapoda</taxon>
        <taxon>Insecta</taxon>
        <taxon>Pterygota</taxon>
        <taxon>Neoptera</taxon>
        <taxon>Paraneoptera</taxon>
        <taxon>Hemiptera</taxon>
        <taxon>Heteroptera</taxon>
        <taxon>Panheteroptera</taxon>
        <taxon>Nepomorpha</taxon>
        <taxon>Nepidae</taxon>
        <taxon>Ranatrinae</taxon>
        <taxon>Ranatra</taxon>
    </lineage>
</organism>
<proteinExistence type="predicted"/>
<accession>A0ABD0ZA33</accession>
<comment type="caution">
    <text evidence="2">The sequence shown here is derived from an EMBL/GenBank/DDBJ whole genome shotgun (WGS) entry which is preliminary data.</text>
</comment>
<dbReference type="AlphaFoldDB" id="A0ABD0ZA33"/>
<protein>
    <submittedName>
        <fullName evidence="2">Uncharacterized protein</fullName>
    </submittedName>
</protein>
<feature type="transmembrane region" description="Helical" evidence="1">
    <location>
        <begin position="108"/>
        <end position="126"/>
    </location>
</feature>
<keyword evidence="1" id="KW-0472">Membrane</keyword>
<name>A0ABD0ZA33_9HEMI</name>
<keyword evidence="3" id="KW-1185">Reference proteome</keyword>
<sequence length="184" mass="20204">MIYCASRITTPVVGLAGLQVTAPGRVVTKGGSEVSLPIRSIIRKELSVGTQQIYLGLNLLTAFLLTTSTLIPPEDASNMGSETSEPPFVTEQSTPKDSALGIYHFLNYLPWCVIFVLVDVTTMVTVPDDNHYNVMVVCVSFSEFIDPNRFRLVAIFNDAVWAVAHVPIGSEQQPTDYGKYTLYL</sequence>
<keyword evidence="1" id="KW-1133">Transmembrane helix</keyword>
<keyword evidence="1" id="KW-0812">Transmembrane</keyword>
<dbReference type="EMBL" id="JBFDAA010000003">
    <property type="protein sequence ID" value="KAL1139123.1"/>
    <property type="molecule type" value="Genomic_DNA"/>
</dbReference>
<evidence type="ECO:0000313" key="2">
    <source>
        <dbReference type="EMBL" id="KAL1139123.1"/>
    </source>
</evidence>
<dbReference type="Proteomes" id="UP001558652">
    <property type="component" value="Unassembled WGS sequence"/>
</dbReference>
<evidence type="ECO:0000256" key="1">
    <source>
        <dbReference type="SAM" id="Phobius"/>
    </source>
</evidence>
<gene>
    <name evidence="2" type="ORF">AAG570_009183</name>
</gene>